<evidence type="ECO:0000313" key="9">
    <source>
        <dbReference type="Proteomes" id="UP000235392"/>
    </source>
</evidence>
<feature type="domain" description="Glycoside hydrolase family 20 catalytic" evidence="7">
    <location>
        <begin position="229"/>
        <end position="389"/>
    </location>
</feature>
<evidence type="ECO:0000256" key="5">
    <source>
        <dbReference type="ARBA" id="ARBA00022801"/>
    </source>
</evidence>
<dbReference type="GO" id="GO:0030203">
    <property type="term" value="P:glycosaminoglycan metabolic process"/>
    <property type="evidence" value="ECO:0007669"/>
    <property type="project" value="TreeGrafter"/>
</dbReference>
<dbReference type="GO" id="GO:0004563">
    <property type="term" value="F:beta-N-acetylhexosaminidase activity"/>
    <property type="evidence" value="ECO:0007669"/>
    <property type="project" value="UniProtKB-EC"/>
</dbReference>
<name>A0A2N5U1Y7_9BASI</name>
<evidence type="ECO:0000313" key="8">
    <source>
        <dbReference type="EMBL" id="PLW31751.1"/>
    </source>
</evidence>
<accession>A0A2N5U1Y7</accession>
<evidence type="ECO:0000256" key="3">
    <source>
        <dbReference type="ARBA" id="ARBA00012663"/>
    </source>
</evidence>
<evidence type="ECO:0000256" key="6">
    <source>
        <dbReference type="SAM" id="Phobius"/>
    </source>
</evidence>
<comment type="similarity">
    <text evidence="2">Belongs to the glycosyl hydrolase 20 family.</text>
</comment>
<keyword evidence="6" id="KW-0812">Transmembrane</keyword>
<feature type="transmembrane region" description="Helical" evidence="6">
    <location>
        <begin position="89"/>
        <end position="110"/>
    </location>
</feature>
<sequence length="509" mass="56748">MQDSLRGSRLIFVISLLTALCFMLIGYDNGVIGSTKLLPPPKLPTLTSYPPYGVSSLTKLLPPPKLPTLTSYPPYGVSRTFDNPAGNELSTIVASYKIGCLTGAILAFVVGERLGRSLRKSPADCWEDYKWDRHELHQFNCAFLASGGFPEGNKGTICMRSTLHSQLWNLSQLLDCKTFLLQISRHINSLQFLTYRGTRSSLATPYLISSPARMVVAPQPLANFASLPGGEKVTKNCYKKDEATQGSLRDRNHTLSQAITGFLLATHDTIHCLGKVPVVWEEMVLDEAVPPPTNNTLVTVWRNSSMASLIVQKGYSIIHGASDYSYLDCGLGGWLGTSINDLARDTQPVYFELSMWYPYKALHFIQQIYYFDPYNNIDPAQRKQVLGGHCLGQTPPLGSLRWSLAPQSHYSSFSLRFLFFSTVIGQASLWFEQTEKQNMGGIICPSALSTVKLYWTSTQQGQSVMEELPCIHNMRYWFLQRGIRAAPCQPHWCAIRPGQCNLPPLATEN</sequence>
<dbReference type="GO" id="GO:0016020">
    <property type="term" value="C:membrane"/>
    <property type="evidence" value="ECO:0007669"/>
    <property type="project" value="TreeGrafter"/>
</dbReference>
<dbReference type="Proteomes" id="UP000235392">
    <property type="component" value="Unassembled WGS sequence"/>
</dbReference>
<feature type="transmembrane region" description="Helical" evidence="6">
    <location>
        <begin position="7"/>
        <end position="27"/>
    </location>
</feature>
<comment type="caution">
    <text evidence="8">The sequence shown here is derived from an EMBL/GenBank/DDBJ whole genome shotgun (WGS) entry which is preliminary data.</text>
</comment>
<gene>
    <name evidence="8" type="ORF">PCASD_15647</name>
</gene>
<dbReference type="InterPro" id="IPR017853">
    <property type="entry name" value="GH"/>
</dbReference>
<dbReference type="InterPro" id="IPR025705">
    <property type="entry name" value="Beta_hexosaminidase_sua/sub"/>
</dbReference>
<keyword evidence="6" id="KW-1133">Transmembrane helix</keyword>
<dbReference type="Gene3D" id="3.20.20.80">
    <property type="entry name" value="Glycosidases"/>
    <property type="match status" value="1"/>
</dbReference>
<keyword evidence="6" id="KW-0472">Membrane</keyword>
<proteinExistence type="inferred from homology"/>
<protein>
    <recommendedName>
        <fullName evidence="3">beta-N-acetylhexosaminidase</fullName>
        <ecNumber evidence="3">3.2.1.52</ecNumber>
    </recommendedName>
</protein>
<dbReference type="SUPFAM" id="SSF51445">
    <property type="entry name" value="(Trans)glycosidases"/>
    <property type="match status" value="1"/>
</dbReference>
<dbReference type="InterPro" id="IPR036259">
    <property type="entry name" value="MFS_trans_sf"/>
</dbReference>
<reference evidence="8 9" key="1">
    <citation type="submission" date="2017-11" db="EMBL/GenBank/DDBJ databases">
        <title>De novo assembly and phasing of dikaryotic genomes from two isolates of Puccinia coronata f. sp. avenae, the causal agent of oat crown rust.</title>
        <authorList>
            <person name="Miller M.E."/>
            <person name="Zhang Y."/>
            <person name="Omidvar V."/>
            <person name="Sperschneider J."/>
            <person name="Schwessinger B."/>
            <person name="Raley C."/>
            <person name="Palmer J.M."/>
            <person name="Garnica D."/>
            <person name="Upadhyaya N."/>
            <person name="Rathjen J."/>
            <person name="Taylor J.M."/>
            <person name="Park R.F."/>
            <person name="Dodds P.N."/>
            <person name="Hirsch C.D."/>
            <person name="Kianian S.F."/>
            <person name="Figueroa M."/>
        </authorList>
    </citation>
    <scope>NUCLEOTIDE SEQUENCE [LARGE SCALE GENOMIC DNA]</scope>
    <source>
        <strain evidence="8">12SD80</strain>
    </source>
</reference>
<evidence type="ECO:0000259" key="7">
    <source>
        <dbReference type="Pfam" id="PF00728"/>
    </source>
</evidence>
<evidence type="ECO:0000256" key="1">
    <source>
        <dbReference type="ARBA" id="ARBA00001231"/>
    </source>
</evidence>
<dbReference type="EC" id="3.2.1.52" evidence="3"/>
<keyword evidence="4" id="KW-0732">Signal</keyword>
<dbReference type="GO" id="GO:0005975">
    <property type="term" value="P:carbohydrate metabolic process"/>
    <property type="evidence" value="ECO:0007669"/>
    <property type="project" value="InterPro"/>
</dbReference>
<comment type="catalytic activity">
    <reaction evidence="1">
        <text>Hydrolysis of terminal non-reducing N-acetyl-D-hexosamine residues in N-acetyl-beta-D-hexosaminides.</text>
        <dbReference type="EC" id="3.2.1.52"/>
    </reaction>
</comment>
<dbReference type="AlphaFoldDB" id="A0A2N5U1Y7"/>
<dbReference type="EMBL" id="PGCI01000261">
    <property type="protein sequence ID" value="PLW31751.1"/>
    <property type="molecule type" value="Genomic_DNA"/>
</dbReference>
<dbReference type="PANTHER" id="PTHR22600:SF26">
    <property type="entry name" value="BETA-N-ACETYLHEXOSAMINIDASE"/>
    <property type="match status" value="1"/>
</dbReference>
<evidence type="ECO:0000256" key="2">
    <source>
        <dbReference type="ARBA" id="ARBA00006285"/>
    </source>
</evidence>
<dbReference type="Pfam" id="PF00728">
    <property type="entry name" value="Glyco_hydro_20"/>
    <property type="match status" value="1"/>
</dbReference>
<organism evidence="8 9">
    <name type="scientific">Puccinia coronata f. sp. avenae</name>
    <dbReference type="NCBI Taxonomy" id="200324"/>
    <lineage>
        <taxon>Eukaryota</taxon>
        <taxon>Fungi</taxon>
        <taxon>Dikarya</taxon>
        <taxon>Basidiomycota</taxon>
        <taxon>Pucciniomycotina</taxon>
        <taxon>Pucciniomycetes</taxon>
        <taxon>Pucciniales</taxon>
        <taxon>Pucciniaceae</taxon>
        <taxon>Puccinia</taxon>
    </lineage>
</organism>
<dbReference type="PANTHER" id="PTHR22600">
    <property type="entry name" value="BETA-HEXOSAMINIDASE"/>
    <property type="match status" value="1"/>
</dbReference>
<evidence type="ECO:0000256" key="4">
    <source>
        <dbReference type="ARBA" id="ARBA00022729"/>
    </source>
</evidence>
<dbReference type="InterPro" id="IPR015883">
    <property type="entry name" value="Glyco_hydro_20_cat"/>
</dbReference>
<keyword evidence="5" id="KW-0378">Hydrolase</keyword>
<dbReference type="Gene3D" id="1.20.1250.20">
    <property type="entry name" value="MFS general substrate transporter like domains"/>
    <property type="match status" value="1"/>
</dbReference>